<proteinExistence type="predicted"/>
<evidence type="ECO:0000313" key="6">
    <source>
        <dbReference type="EMBL" id="CAE6965888.1"/>
    </source>
</evidence>
<dbReference type="AlphaFoldDB" id="A0A812HZ36"/>
<feature type="compositionally biased region" description="Basic and acidic residues" evidence="4">
    <location>
        <begin position="145"/>
        <end position="159"/>
    </location>
</feature>
<feature type="region of interest" description="Disordered" evidence="4">
    <location>
        <begin position="1"/>
        <end position="101"/>
    </location>
</feature>
<dbReference type="Pfam" id="PF04615">
    <property type="entry name" value="Utp14"/>
    <property type="match status" value="1"/>
</dbReference>
<comment type="caution">
    <text evidence="6">The sequence shown here is derived from an EMBL/GenBank/DDBJ whole genome shotgun (WGS) entry which is preliminary data.</text>
</comment>
<dbReference type="InterPro" id="IPR006709">
    <property type="entry name" value="SSU_processome_Utp14"/>
</dbReference>
<feature type="transmembrane region" description="Helical" evidence="5">
    <location>
        <begin position="696"/>
        <end position="717"/>
    </location>
</feature>
<evidence type="ECO:0000256" key="2">
    <source>
        <dbReference type="ARBA" id="ARBA00022553"/>
    </source>
</evidence>
<accession>A0A812HZ36</accession>
<dbReference type="EMBL" id="CAJNDS010000121">
    <property type="protein sequence ID" value="CAE6965888.1"/>
    <property type="molecule type" value="Genomic_DNA"/>
</dbReference>
<keyword evidence="3" id="KW-0539">Nucleus</keyword>
<feature type="transmembrane region" description="Helical" evidence="5">
    <location>
        <begin position="440"/>
        <end position="465"/>
    </location>
</feature>
<feature type="region of interest" description="Disordered" evidence="4">
    <location>
        <begin position="130"/>
        <end position="159"/>
    </location>
</feature>
<dbReference type="PANTHER" id="PTHR14150:SF12">
    <property type="entry name" value="U3 SMALL NUCLEOLAR RNA-ASSOCIATED PROTEIN 14 HOMOLOG A"/>
    <property type="match status" value="1"/>
</dbReference>
<dbReference type="PANTHER" id="PTHR14150">
    <property type="entry name" value="U3 SMALL NUCLEOLAR RNA-ASSOCIATED PROTEIN 14"/>
    <property type="match status" value="1"/>
</dbReference>
<keyword evidence="5" id="KW-1133">Transmembrane helix</keyword>
<comment type="subcellular location">
    <subcellularLocation>
        <location evidence="1">Nucleus</location>
        <location evidence="1">Nucleolus</location>
    </subcellularLocation>
</comment>
<dbReference type="GO" id="GO:0006364">
    <property type="term" value="P:rRNA processing"/>
    <property type="evidence" value="ECO:0007669"/>
    <property type="project" value="InterPro"/>
</dbReference>
<feature type="transmembrane region" description="Helical" evidence="5">
    <location>
        <begin position="485"/>
        <end position="509"/>
    </location>
</feature>
<organism evidence="6 7">
    <name type="scientific">Symbiodinium natans</name>
    <dbReference type="NCBI Taxonomy" id="878477"/>
    <lineage>
        <taxon>Eukaryota</taxon>
        <taxon>Sar</taxon>
        <taxon>Alveolata</taxon>
        <taxon>Dinophyceae</taxon>
        <taxon>Suessiales</taxon>
        <taxon>Symbiodiniaceae</taxon>
        <taxon>Symbiodinium</taxon>
    </lineage>
</organism>
<keyword evidence="2" id="KW-0597">Phosphoprotein</keyword>
<feature type="region of interest" description="Disordered" evidence="4">
    <location>
        <begin position="312"/>
        <end position="384"/>
    </location>
</feature>
<dbReference type="GO" id="GO:0032040">
    <property type="term" value="C:small-subunit processome"/>
    <property type="evidence" value="ECO:0007669"/>
    <property type="project" value="InterPro"/>
</dbReference>
<feature type="transmembrane region" description="Helical" evidence="5">
    <location>
        <begin position="521"/>
        <end position="541"/>
    </location>
</feature>
<gene>
    <name evidence="6" type="ORF">SNAT2548_LOCUS2179</name>
</gene>
<evidence type="ECO:0000256" key="4">
    <source>
        <dbReference type="SAM" id="MobiDB-lite"/>
    </source>
</evidence>
<evidence type="ECO:0000256" key="1">
    <source>
        <dbReference type="ARBA" id="ARBA00004604"/>
    </source>
</evidence>
<feature type="compositionally biased region" description="Basic and acidic residues" evidence="4">
    <location>
        <begin position="80"/>
        <end position="98"/>
    </location>
</feature>
<reference evidence="6" key="1">
    <citation type="submission" date="2021-02" db="EMBL/GenBank/DDBJ databases">
        <authorList>
            <person name="Dougan E. K."/>
            <person name="Rhodes N."/>
            <person name="Thang M."/>
            <person name="Chan C."/>
        </authorList>
    </citation>
    <scope>NUCLEOTIDE SEQUENCE</scope>
</reference>
<feature type="transmembrane region" description="Helical" evidence="5">
    <location>
        <begin position="409"/>
        <end position="428"/>
    </location>
</feature>
<feature type="transmembrane region" description="Helical" evidence="5">
    <location>
        <begin position="610"/>
        <end position="631"/>
    </location>
</feature>
<keyword evidence="5" id="KW-0812">Transmembrane</keyword>
<feature type="compositionally biased region" description="Basic and acidic residues" evidence="4">
    <location>
        <begin position="344"/>
        <end position="371"/>
    </location>
</feature>
<feature type="compositionally biased region" description="Acidic residues" evidence="4">
    <location>
        <begin position="46"/>
        <end position="62"/>
    </location>
</feature>
<evidence type="ECO:0000256" key="3">
    <source>
        <dbReference type="ARBA" id="ARBA00023242"/>
    </source>
</evidence>
<feature type="transmembrane region" description="Helical" evidence="5">
    <location>
        <begin position="637"/>
        <end position="660"/>
    </location>
</feature>
<keyword evidence="5" id="KW-0472">Membrane</keyword>
<evidence type="ECO:0000256" key="5">
    <source>
        <dbReference type="SAM" id="Phobius"/>
    </source>
</evidence>
<protein>
    <submittedName>
        <fullName evidence="6">Uncharacterized protein</fullName>
    </submittedName>
</protein>
<dbReference type="OrthoDB" id="449557at2759"/>
<dbReference type="Proteomes" id="UP000604046">
    <property type="component" value="Unassembled WGS sequence"/>
</dbReference>
<name>A0A812HZ36_9DINO</name>
<sequence>MPVVGESGASAKRPKRRKVKVKAKAKAKGPSTEDMLAALGAHDAEGAPELEVDLEDDDDSEPGAEASDRLIRTLTALSKEPTESVETKRREAMPENEFHVPPVGEVSIEDLMAPLRDEARFSREVKELKALAQREGLPEPAPEAARSREERSLQYQRTSKDAQKWFPQIHRMNRADQVVLDSQPVVLQSTTEIVGNFAPVDDFEKELEAVTRAAGAGEEDLRGAKVLPMNPRIREEQQTRQVARLKALMLREQQTKRRVNKIKSKTYRRIHRKSEAKDREVLLQRLELENPELAQQLKQDYEKKHAERRLLRQRNARKKWASTMQRFAKGDRNAQQEISKQAQKAHDEEQALRRAIAGKDAKDSDSEHVDLSDDEEGDGQQTVAKSTINKAKRLTVEEIRSGDPEIECATGGCIALAVCAYFFGYYVLRSQSSPYRLQLRVFLVAGMLVCTCVVTASAWLFLGGLDSCRAFDTSMMNSQGYTFDHLWAMLCVRYGVNWCLTLIGIFLLLADHPPSTYIRHCIRCCLCLYMSQVVITLGMTWNACTGADVNEDGVRDSILEGSANLQESLAAGMEVSGTLLFFLSGNWFLQIVVKMMRALEAAFGEPLPRFTTIVYLNHFVVAMTIVSAAILRLPLLFLQAGVIVALALIALTALEFLALGVPLRALQGAMCDDDTGAPLEKLKIAKSTLRRFQAAIVLRNLTTVFFLCILAFANGLILNPTLYTLGSYSSLLSAVGNALGLALLTSGSLNIPRSAPKAIASSPGLRDERAQAHLVCTCGRVGKRRGSLREEEEAGPGADPVGQTLSQFSGGRHWIATLGSDTANPACDRCAWDEKVRAIASRRMSVNQLLDFYTQLAGRNQRQRLMPHYDPARSTTHEVVRQAVIPQSRCGDRGKALAEVLASSESRCLPSSSATVRMVTHHWANRFRDLLAAVVADSLGLKRWDSIAEELSSSRQEALKARLHSQGSLHWEYWICAFCINQHASICDVVTGARDTVTGELLPSCDCATPKHLNDSPIQCELNKFDNMMAHLYHCYNHRFLQVVATDKKFDLFSRAWCIAELVQANASRMEQHVILHSYKVLEENSAQLESLRVEDCSASRPEDKAGILNKIGSSSDIADFNRRLQQLLLGSDGLFAGCKDAQALLHDVGAMAARAKASKGSHGDLEEDLVEI</sequence>
<feature type="transmembrane region" description="Helical" evidence="5">
    <location>
        <begin position="569"/>
        <end position="589"/>
    </location>
</feature>
<feature type="compositionally biased region" description="Basic residues" evidence="4">
    <location>
        <begin position="12"/>
        <end position="27"/>
    </location>
</feature>
<evidence type="ECO:0000313" key="7">
    <source>
        <dbReference type="Proteomes" id="UP000604046"/>
    </source>
</evidence>
<keyword evidence="7" id="KW-1185">Reference proteome</keyword>